<accession>A0A438JDH8</accession>
<comment type="caution">
    <text evidence="2">The sequence shown here is derived from an EMBL/GenBank/DDBJ whole genome shotgun (WGS) entry which is preliminary data.</text>
</comment>
<gene>
    <name evidence="2" type="primary">N_184</name>
    <name evidence="2" type="ORF">CK203_030509</name>
</gene>
<dbReference type="PANTHER" id="PTHR11017:SF573">
    <property type="entry name" value="ADP-RIBOSYL CYCLASE_CYCLIC ADP-RIBOSE HYDROLASE"/>
    <property type="match status" value="1"/>
</dbReference>
<dbReference type="Gene3D" id="3.40.50.10140">
    <property type="entry name" value="Toll/interleukin-1 receptor homology (TIR) domain"/>
    <property type="match status" value="1"/>
</dbReference>
<dbReference type="InterPro" id="IPR000157">
    <property type="entry name" value="TIR_dom"/>
</dbReference>
<evidence type="ECO:0000313" key="2">
    <source>
        <dbReference type="EMBL" id="RVX07010.1"/>
    </source>
</evidence>
<name>A0A438JDH8_VITVI</name>
<feature type="domain" description="TIR" evidence="1">
    <location>
        <begin position="1"/>
        <end position="114"/>
    </location>
</feature>
<dbReference type="InterPro" id="IPR035897">
    <property type="entry name" value="Toll_tir_struct_dom_sf"/>
</dbReference>
<dbReference type="InterPro" id="IPR027417">
    <property type="entry name" value="P-loop_NTPase"/>
</dbReference>
<organism evidence="2 3">
    <name type="scientific">Vitis vinifera</name>
    <name type="common">Grape</name>
    <dbReference type="NCBI Taxonomy" id="29760"/>
    <lineage>
        <taxon>Eukaryota</taxon>
        <taxon>Viridiplantae</taxon>
        <taxon>Streptophyta</taxon>
        <taxon>Embryophyta</taxon>
        <taxon>Tracheophyta</taxon>
        <taxon>Spermatophyta</taxon>
        <taxon>Magnoliopsida</taxon>
        <taxon>eudicotyledons</taxon>
        <taxon>Gunneridae</taxon>
        <taxon>Pentapetalae</taxon>
        <taxon>rosids</taxon>
        <taxon>Vitales</taxon>
        <taxon>Vitaceae</taxon>
        <taxon>Viteae</taxon>
        <taxon>Vitis</taxon>
    </lineage>
</organism>
<dbReference type="SUPFAM" id="SSF52540">
    <property type="entry name" value="P-loop containing nucleoside triphosphate hydrolases"/>
    <property type="match status" value="1"/>
</dbReference>
<proteinExistence type="predicted"/>
<sequence>MDDKLSRGQEISPALVKAIENYASSTWCLEELVKIIDCTKAMGHAALPVFYNVDASHVRKQTGSFAQAFAKHEEVYKEQMEKVIKWRVALTEAANISGWDSLDGLKHASTGFSSISILTTSEKFLMQTTRNYAEGLVGMDSHIKAMDSPLCIGLDNVRSVGIWGMGGIEKDHKKRGLDNLQVKLLSNTLKDGNLNVGISNTRINFVKDRPHSKKVLIVLDDVDNLE</sequence>
<dbReference type="InterPro" id="IPR044974">
    <property type="entry name" value="Disease_R_plants"/>
</dbReference>
<dbReference type="GO" id="GO:0006952">
    <property type="term" value="P:defense response"/>
    <property type="evidence" value="ECO:0007669"/>
    <property type="project" value="InterPro"/>
</dbReference>
<dbReference type="SUPFAM" id="SSF52200">
    <property type="entry name" value="Toll/Interleukin receptor TIR domain"/>
    <property type="match status" value="1"/>
</dbReference>
<dbReference type="GO" id="GO:0007165">
    <property type="term" value="P:signal transduction"/>
    <property type="evidence" value="ECO:0007669"/>
    <property type="project" value="InterPro"/>
</dbReference>
<evidence type="ECO:0000313" key="3">
    <source>
        <dbReference type="Proteomes" id="UP000288805"/>
    </source>
</evidence>
<dbReference type="PANTHER" id="PTHR11017">
    <property type="entry name" value="LEUCINE-RICH REPEAT-CONTAINING PROTEIN"/>
    <property type="match status" value="1"/>
</dbReference>
<dbReference type="SMART" id="SM00255">
    <property type="entry name" value="TIR"/>
    <property type="match status" value="1"/>
</dbReference>
<dbReference type="Proteomes" id="UP000288805">
    <property type="component" value="Unassembled WGS sequence"/>
</dbReference>
<dbReference type="PROSITE" id="PS50104">
    <property type="entry name" value="TIR"/>
    <property type="match status" value="1"/>
</dbReference>
<protein>
    <submittedName>
        <fullName evidence="2">TMV resistance protein N</fullName>
    </submittedName>
</protein>
<dbReference type="AlphaFoldDB" id="A0A438JDH8"/>
<reference evidence="2 3" key="1">
    <citation type="journal article" date="2018" name="PLoS Genet.">
        <title>Population sequencing reveals clonal diversity and ancestral inbreeding in the grapevine cultivar Chardonnay.</title>
        <authorList>
            <person name="Roach M.J."/>
            <person name="Johnson D.L."/>
            <person name="Bohlmann J."/>
            <person name="van Vuuren H.J."/>
            <person name="Jones S.J."/>
            <person name="Pretorius I.S."/>
            <person name="Schmidt S.A."/>
            <person name="Borneman A.R."/>
        </authorList>
    </citation>
    <scope>NUCLEOTIDE SEQUENCE [LARGE SCALE GENOMIC DNA]</scope>
    <source>
        <strain evidence="3">cv. Chardonnay</strain>
        <tissue evidence="2">Leaf</tissue>
    </source>
</reference>
<evidence type="ECO:0000259" key="1">
    <source>
        <dbReference type="PROSITE" id="PS50104"/>
    </source>
</evidence>
<dbReference type="Pfam" id="PF01582">
    <property type="entry name" value="TIR"/>
    <property type="match status" value="1"/>
</dbReference>
<dbReference type="EMBL" id="QGNW01000048">
    <property type="protein sequence ID" value="RVX07010.1"/>
    <property type="molecule type" value="Genomic_DNA"/>
</dbReference>